<gene>
    <name evidence="1" type="ORF">SAMN05421789_10956</name>
</gene>
<evidence type="ECO:0000313" key="1">
    <source>
        <dbReference type="EMBL" id="SIS86863.1"/>
    </source>
</evidence>
<evidence type="ECO:0000313" key="2">
    <source>
        <dbReference type="Proteomes" id="UP000185839"/>
    </source>
</evidence>
<reference evidence="2" key="1">
    <citation type="submission" date="2017-01" db="EMBL/GenBank/DDBJ databases">
        <authorList>
            <person name="Varghese N."/>
            <person name="Submissions S."/>
        </authorList>
    </citation>
    <scope>NUCLEOTIDE SEQUENCE [LARGE SCALE GENOMIC DNA]</scope>
    <source>
        <strain evidence="2">DSM 23145</strain>
    </source>
</reference>
<organism evidence="1 2">
    <name type="scientific">Kaistella chaponensis</name>
    <dbReference type="NCBI Taxonomy" id="713588"/>
    <lineage>
        <taxon>Bacteria</taxon>
        <taxon>Pseudomonadati</taxon>
        <taxon>Bacteroidota</taxon>
        <taxon>Flavobacteriia</taxon>
        <taxon>Flavobacteriales</taxon>
        <taxon>Weeksellaceae</taxon>
        <taxon>Chryseobacterium group</taxon>
        <taxon>Kaistella</taxon>
    </lineage>
</organism>
<dbReference type="RefSeq" id="WP_076387377.1">
    <property type="nucleotide sequence ID" value="NZ_FTOI01000009.1"/>
</dbReference>
<dbReference type="AlphaFoldDB" id="A0A1N7ML92"/>
<dbReference type="OrthoDB" id="1262858at2"/>
<name>A0A1N7ML92_9FLAO</name>
<protein>
    <submittedName>
        <fullName evidence="1">Uncharacterized protein</fullName>
    </submittedName>
</protein>
<dbReference type="STRING" id="713588.SAMN05421789_10956"/>
<keyword evidence="2" id="KW-1185">Reference proteome</keyword>
<proteinExistence type="predicted"/>
<dbReference type="Proteomes" id="UP000185839">
    <property type="component" value="Unassembled WGS sequence"/>
</dbReference>
<sequence>MTDSIIIKPRNRKELSTLKKILEALDASFVLKKEVKESVSPSNDPYYDIPENVAELEKRIKKLKKNTNENKVILKTKEDIKNLLGL</sequence>
<dbReference type="EMBL" id="FTOI01000009">
    <property type="protein sequence ID" value="SIS86863.1"/>
    <property type="molecule type" value="Genomic_DNA"/>
</dbReference>
<accession>A0A1N7ML92</accession>